<dbReference type="EMBL" id="BMHH01000013">
    <property type="protein sequence ID" value="GGB00060.1"/>
    <property type="molecule type" value="Genomic_DNA"/>
</dbReference>
<organism evidence="1 2">
    <name type="scientific">Brucella endophytica</name>
    <dbReference type="NCBI Taxonomy" id="1963359"/>
    <lineage>
        <taxon>Bacteria</taxon>
        <taxon>Pseudomonadati</taxon>
        <taxon>Pseudomonadota</taxon>
        <taxon>Alphaproteobacteria</taxon>
        <taxon>Hyphomicrobiales</taxon>
        <taxon>Brucellaceae</taxon>
        <taxon>Brucella/Ochrobactrum group</taxon>
        <taxon>Brucella</taxon>
    </lineage>
</organism>
<name>A0A916SJZ3_9HYPH</name>
<protein>
    <submittedName>
        <fullName evidence="1">Uncharacterized protein</fullName>
    </submittedName>
</protein>
<evidence type="ECO:0000313" key="1">
    <source>
        <dbReference type="EMBL" id="GGB00060.1"/>
    </source>
</evidence>
<dbReference type="Proteomes" id="UP000646478">
    <property type="component" value="Unassembled WGS sequence"/>
</dbReference>
<dbReference type="AlphaFoldDB" id="A0A916SJZ3"/>
<dbReference type="RefSeq" id="WP_188825044.1">
    <property type="nucleotide sequence ID" value="NZ_BMHH01000013.1"/>
</dbReference>
<evidence type="ECO:0000313" key="2">
    <source>
        <dbReference type="Proteomes" id="UP000646478"/>
    </source>
</evidence>
<sequence length="57" mass="6592">MIQDQMNLAVELACIARLPRNDALQRLAELIASEPDERTKQTLKAEYHRIAERRTEA</sequence>
<proteinExistence type="predicted"/>
<keyword evidence="2" id="KW-1185">Reference proteome</keyword>
<reference evidence="1" key="2">
    <citation type="submission" date="2020-09" db="EMBL/GenBank/DDBJ databases">
        <authorList>
            <person name="Sun Q."/>
            <person name="Zhou Y."/>
        </authorList>
    </citation>
    <scope>NUCLEOTIDE SEQUENCE</scope>
    <source>
        <strain evidence="1">CGMCC 1.15082</strain>
    </source>
</reference>
<reference evidence="1" key="1">
    <citation type="journal article" date="2014" name="Int. J. Syst. Evol. Microbiol.">
        <title>Complete genome sequence of Corynebacterium casei LMG S-19264T (=DSM 44701T), isolated from a smear-ripened cheese.</title>
        <authorList>
            <consortium name="US DOE Joint Genome Institute (JGI-PGF)"/>
            <person name="Walter F."/>
            <person name="Albersmeier A."/>
            <person name="Kalinowski J."/>
            <person name="Ruckert C."/>
        </authorList>
    </citation>
    <scope>NUCLEOTIDE SEQUENCE</scope>
    <source>
        <strain evidence="1">CGMCC 1.15082</strain>
    </source>
</reference>
<accession>A0A916SJZ3</accession>
<comment type="caution">
    <text evidence="1">The sequence shown here is derived from an EMBL/GenBank/DDBJ whole genome shotgun (WGS) entry which is preliminary data.</text>
</comment>
<gene>
    <name evidence="1" type="ORF">GCM10011491_30380</name>
</gene>